<dbReference type="Proteomes" id="UP000070700">
    <property type="component" value="Unassembled WGS sequence"/>
</dbReference>
<sequence>MNTISVPSQLSFITKPYTQTRLATINSTHDIKIALLEGPYIFHSHPDNDEAFYLVSGSLTIEILDHEEKVEEVKMQAGDLFVVPKGVRHRPIGKEARVMVIEKKGVLDGSGGLAQPIEDGK</sequence>
<dbReference type="OrthoDB" id="204928at2759"/>
<name>A0A194X3N7_MOLSC</name>
<organism evidence="2 3">
    <name type="scientific">Mollisia scopiformis</name>
    <name type="common">Conifer needle endophyte fungus</name>
    <name type="synonym">Phialocephala scopiformis</name>
    <dbReference type="NCBI Taxonomy" id="149040"/>
    <lineage>
        <taxon>Eukaryota</taxon>
        <taxon>Fungi</taxon>
        <taxon>Dikarya</taxon>
        <taxon>Ascomycota</taxon>
        <taxon>Pezizomycotina</taxon>
        <taxon>Leotiomycetes</taxon>
        <taxon>Helotiales</taxon>
        <taxon>Mollisiaceae</taxon>
        <taxon>Mollisia</taxon>
    </lineage>
</organism>
<dbReference type="InterPro" id="IPR011051">
    <property type="entry name" value="RmlC_Cupin_sf"/>
</dbReference>
<protein>
    <recommendedName>
        <fullName evidence="1">Cupin type-2 domain-containing protein</fullName>
    </recommendedName>
</protein>
<dbReference type="RefSeq" id="XP_018069004.1">
    <property type="nucleotide sequence ID" value="XM_018215263.1"/>
</dbReference>
<dbReference type="Pfam" id="PF07883">
    <property type="entry name" value="Cupin_2"/>
    <property type="match status" value="1"/>
</dbReference>
<evidence type="ECO:0000313" key="2">
    <source>
        <dbReference type="EMBL" id="KUJ14649.1"/>
    </source>
</evidence>
<feature type="domain" description="Cupin type-2" evidence="1">
    <location>
        <begin position="42"/>
        <end position="95"/>
    </location>
</feature>
<dbReference type="STRING" id="149040.A0A194X3N7"/>
<evidence type="ECO:0000259" key="1">
    <source>
        <dbReference type="Pfam" id="PF07883"/>
    </source>
</evidence>
<dbReference type="GeneID" id="28824989"/>
<dbReference type="SUPFAM" id="SSF51182">
    <property type="entry name" value="RmlC-like cupins"/>
    <property type="match status" value="1"/>
</dbReference>
<dbReference type="AlphaFoldDB" id="A0A194X3N7"/>
<dbReference type="InterPro" id="IPR014710">
    <property type="entry name" value="RmlC-like_jellyroll"/>
</dbReference>
<dbReference type="Gene3D" id="2.60.120.10">
    <property type="entry name" value="Jelly Rolls"/>
    <property type="match status" value="1"/>
</dbReference>
<dbReference type="KEGG" id="psco:LY89DRAFT_686338"/>
<reference evidence="2 3" key="1">
    <citation type="submission" date="2015-10" db="EMBL/GenBank/DDBJ databases">
        <title>Full genome of DAOMC 229536 Phialocephala scopiformis, a fungal endophyte of spruce producing the potent anti-insectan compound rugulosin.</title>
        <authorList>
            <consortium name="DOE Joint Genome Institute"/>
            <person name="Walker A.K."/>
            <person name="Frasz S.L."/>
            <person name="Seifert K.A."/>
            <person name="Miller J.D."/>
            <person name="Mondo S.J."/>
            <person name="Labutti K."/>
            <person name="Lipzen A."/>
            <person name="Dockter R."/>
            <person name="Kennedy M."/>
            <person name="Grigoriev I.V."/>
            <person name="Spatafora J.W."/>
        </authorList>
    </citation>
    <scope>NUCLEOTIDE SEQUENCE [LARGE SCALE GENOMIC DNA]</scope>
    <source>
        <strain evidence="2 3">CBS 120377</strain>
    </source>
</reference>
<evidence type="ECO:0000313" key="3">
    <source>
        <dbReference type="Proteomes" id="UP000070700"/>
    </source>
</evidence>
<proteinExistence type="predicted"/>
<gene>
    <name evidence="2" type="ORF">LY89DRAFT_686338</name>
</gene>
<keyword evidence="3" id="KW-1185">Reference proteome</keyword>
<accession>A0A194X3N7</accession>
<dbReference type="EMBL" id="KQ947419">
    <property type="protein sequence ID" value="KUJ14649.1"/>
    <property type="molecule type" value="Genomic_DNA"/>
</dbReference>
<dbReference type="InParanoid" id="A0A194X3N7"/>
<dbReference type="InterPro" id="IPR013096">
    <property type="entry name" value="Cupin_2"/>
</dbReference>